<evidence type="ECO:0000256" key="2">
    <source>
        <dbReference type="ARBA" id="ARBA00022527"/>
    </source>
</evidence>
<dbReference type="SUPFAM" id="SSF56112">
    <property type="entry name" value="Protein kinase-like (PK-like)"/>
    <property type="match status" value="1"/>
</dbReference>
<evidence type="ECO:0000259" key="10">
    <source>
        <dbReference type="PROSITE" id="PS50011"/>
    </source>
</evidence>
<organism evidence="11 12">
    <name type="scientific">Grifola frondosa</name>
    <name type="common">Maitake</name>
    <name type="synonym">Polyporus frondosus</name>
    <dbReference type="NCBI Taxonomy" id="5627"/>
    <lineage>
        <taxon>Eukaryota</taxon>
        <taxon>Fungi</taxon>
        <taxon>Dikarya</taxon>
        <taxon>Basidiomycota</taxon>
        <taxon>Agaricomycotina</taxon>
        <taxon>Agaricomycetes</taxon>
        <taxon>Polyporales</taxon>
        <taxon>Grifolaceae</taxon>
        <taxon>Grifola</taxon>
    </lineage>
</organism>
<dbReference type="EMBL" id="LUGG01000006">
    <property type="protein sequence ID" value="OBZ73938.1"/>
    <property type="molecule type" value="Genomic_DNA"/>
</dbReference>
<dbReference type="InterPro" id="IPR051334">
    <property type="entry name" value="SRPK"/>
</dbReference>
<keyword evidence="12" id="KW-1185">Reference proteome</keyword>
<dbReference type="AlphaFoldDB" id="A0A1C7MAP8"/>
<dbReference type="InterPro" id="IPR000719">
    <property type="entry name" value="Prot_kinase_dom"/>
</dbReference>
<name>A0A1C7MAP8_GRIFR</name>
<dbReference type="Gene3D" id="1.10.510.10">
    <property type="entry name" value="Transferase(Phosphotransferase) domain 1"/>
    <property type="match status" value="1"/>
</dbReference>
<evidence type="ECO:0000256" key="7">
    <source>
        <dbReference type="ARBA" id="ARBA00047899"/>
    </source>
</evidence>
<dbReference type="InterPro" id="IPR011009">
    <property type="entry name" value="Kinase-like_dom_sf"/>
</dbReference>
<evidence type="ECO:0000313" key="12">
    <source>
        <dbReference type="Proteomes" id="UP000092993"/>
    </source>
</evidence>
<keyword evidence="5 11" id="KW-0418">Kinase</keyword>
<feature type="domain" description="Protein kinase" evidence="10">
    <location>
        <begin position="29"/>
        <end position="389"/>
    </location>
</feature>
<evidence type="ECO:0000256" key="8">
    <source>
        <dbReference type="ARBA" id="ARBA00048679"/>
    </source>
</evidence>
<dbReference type="OMA" id="HENRYLI"/>
<evidence type="ECO:0000256" key="1">
    <source>
        <dbReference type="ARBA" id="ARBA00012513"/>
    </source>
</evidence>
<dbReference type="SMART" id="SM00220">
    <property type="entry name" value="S_TKc"/>
    <property type="match status" value="1"/>
</dbReference>
<dbReference type="PROSITE" id="PS50011">
    <property type="entry name" value="PROTEIN_KINASE_DOM"/>
    <property type="match status" value="1"/>
</dbReference>
<dbReference type="PANTHER" id="PTHR47634:SF9">
    <property type="entry name" value="PROTEIN KINASE DOMAIN-CONTAINING PROTEIN-RELATED"/>
    <property type="match status" value="1"/>
</dbReference>
<dbReference type="GO" id="GO:0005737">
    <property type="term" value="C:cytoplasm"/>
    <property type="evidence" value="ECO:0007669"/>
    <property type="project" value="TreeGrafter"/>
</dbReference>
<comment type="caution">
    <text evidence="11">The sequence shown here is derived from an EMBL/GenBank/DDBJ whole genome shotgun (WGS) entry which is preliminary data.</text>
</comment>
<evidence type="ECO:0000256" key="9">
    <source>
        <dbReference type="PROSITE-ProRule" id="PRU10141"/>
    </source>
</evidence>
<evidence type="ECO:0000256" key="5">
    <source>
        <dbReference type="ARBA" id="ARBA00022777"/>
    </source>
</evidence>
<dbReference type="GO" id="GO:0005634">
    <property type="term" value="C:nucleus"/>
    <property type="evidence" value="ECO:0007669"/>
    <property type="project" value="TreeGrafter"/>
</dbReference>
<dbReference type="GO" id="GO:0005524">
    <property type="term" value="F:ATP binding"/>
    <property type="evidence" value="ECO:0007669"/>
    <property type="project" value="UniProtKB-UniRule"/>
</dbReference>
<dbReference type="PROSITE" id="PS00107">
    <property type="entry name" value="PROTEIN_KINASE_ATP"/>
    <property type="match status" value="1"/>
</dbReference>
<keyword evidence="4 9" id="KW-0547">Nucleotide-binding</keyword>
<evidence type="ECO:0000256" key="3">
    <source>
        <dbReference type="ARBA" id="ARBA00022679"/>
    </source>
</evidence>
<evidence type="ECO:0000256" key="4">
    <source>
        <dbReference type="ARBA" id="ARBA00022741"/>
    </source>
</evidence>
<dbReference type="Gene3D" id="3.30.200.20">
    <property type="entry name" value="Phosphorylase Kinase, domain 1"/>
    <property type="match status" value="1"/>
</dbReference>
<dbReference type="STRING" id="5627.A0A1C7MAP8"/>
<dbReference type="Pfam" id="PF00069">
    <property type="entry name" value="Pkinase"/>
    <property type="match status" value="2"/>
</dbReference>
<dbReference type="GO" id="GO:0004674">
    <property type="term" value="F:protein serine/threonine kinase activity"/>
    <property type="evidence" value="ECO:0007669"/>
    <property type="project" value="UniProtKB-KW"/>
</dbReference>
<sequence>MRGAEPLSRYQRGGYHPVHLGDKFHENRYLILHKLGWGSYATVWLARDCEAPGVRYVALKFIVAQLVHASNEIDILRHLRNELTKNPGGFEHILGFLDCFKVSGPNGIHDVIVLDVVGPSPDELREGNEEGETFVWKHAKVILKQALTGIAYIHKLGITHGDLHGSNIAFSLPQLDRLSESAAMGYLKPPCRRPVPADADVSSPKYLVEASSFKNYMLEMIKQDDTQYLWSIKILDFGEAFLPEHRPREIHTPLGIRAPEIVFNVLSAGALEQDWGSKTDIWSFGCLIYEIVTDDSLISLYDDDVNDVCTQYVRKVGPLPERWQGIWSGSKKALKFRPFERYLKSHYLEDYRELTGDDMIDLGDLLRQILVLDPRQRSTARELLQHRWFATV</sequence>
<accession>A0A1C7MAP8</accession>
<gene>
    <name evidence="11" type="primary">SRPK_10</name>
    <name evidence="11" type="ORF">A0H81_06112</name>
</gene>
<protein>
    <recommendedName>
        <fullName evidence="1">non-specific serine/threonine protein kinase</fullName>
        <ecNumber evidence="1">2.7.11.1</ecNumber>
    </recommendedName>
</protein>
<feature type="binding site" evidence="9">
    <location>
        <position position="60"/>
    </location>
    <ligand>
        <name>ATP</name>
        <dbReference type="ChEBI" id="CHEBI:30616"/>
    </ligand>
</feature>
<evidence type="ECO:0000313" key="11">
    <source>
        <dbReference type="EMBL" id="OBZ73938.1"/>
    </source>
</evidence>
<dbReference type="InterPro" id="IPR017441">
    <property type="entry name" value="Protein_kinase_ATP_BS"/>
</dbReference>
<dbReference type="PANTHER" id="PTHR47634">
    <property type="entry name" value="PROTEIN KINASE DOMAIN-CONTAINING PROTEIN-RELATED"/>
    <property type="match status" value="1"/>
</dbReference>
<reference evidence="11 12" key="1">
    <citation type="submission" date="2016-03" db="EMBL/GenBank/DDBJ databases">
        <title>Whole genome sequencing of Grifola frondosa 9006-11.</title>
        <authorList>
            <person name="Min B."/>
            <person name="Park H."/>
            <person name="Kim J.-G."/>
            <person name="Cho H."/>
            <person name="Oh Y.-L."/>
            <person name="Kong W.-S."/>
            <person name="Choi I.-G."/>
        </authorList>
    </citation>
    <scope>NUCLEOTIDE SEQUENCE [LARGE SCALE GENOMIC DNA]</scope>
    <source>
        <strain evidence="11 12">9006-11</strain>
    </source>
</reference>
<keyword evidence="3" id="KW-0808">Transferase</keyword>
<proteinExistence type="predicted"/>
<dbReference type="GO" id="GO:0050684">
    <property type="term" value="P:regulation of mRNA processing"/>
    <property type="evidence" value="ECO:0007669"/>
    <property type="project" value="TreeGrafter"/>
</dbReference>
<dbReference type="OrthoDB" id="5979581at2759"/>
<dbReference type="Proteomes" id="UP000092993">
    <property type="component" value="Unassembled WGS sequence"/>
</dbReference>
<keyword evidence="6 9" id="KW-0067">ATP-binding</keyword>
<dbReference type="GO" id="GO:0000245">
    <property type="term" value="P:spliceosomal complex assembly"/>
    <property type="evidence" value="ECO:0007669"/>
    <property type="project" value="TreeGrafter"/>
</dbReference>
<comment type="catalytic activity">
    <reaction evidence="8">
        <text>L-seryl-[protein] + ATP = O-phospho-L-seryl-[protein] + ADP + H(+)</text>
        <dbReference type="Rhea" id="RHEA:17989"/>
        <dbReference type="Rhea" id="RHEA-COMP:9863"/>
        <dbReference type="Rhea" id="RHEA-COMP:11604"/>
        <dbReference type="ChEBI" id="CHEBI:15378"/>
        <dbReference type="ChEBI" id="CHEBI:29999"/>
        <dbReference type="ChEBI" id="CHEBI:30616"/>
        <dbReference type="ChEBI" id="CHEBI:83421"/>
        <dbReference type="ChEBI" id="CHEBI:456216"/>
        <dbReference type="EC" id="2.7.11.1"/>
    </reaction>
</comment>
<comment type="catalytic activity">
    <reaction evidence="7">
        <text>L-threonyl-[protein] + ATP = O-phospho-L-threonyl-[protein] + ADP + H(+)</text>
        <dbReference type="Rhea" id="RHEA:46608"/>
        <dbReference type="Rhea" id="RHEA-COMP:11060"/>
        <dbReference type="Rhea" id="RHEA-COMP:11605"/>
        <dbReference type="ChEBI" id="CHEBI:15378"/>
        <dbReference type="ChEBI" id="CHEBI:30013"/>
        <dbReference type="ChEBI" id="CHEBI:30616"/>
        <dbReference type="ChEBI" id="CHEBI:61977"/>
        <dbReference type="ChEBI" id="CHEBI:456216"/>
        <dbReference type="EC" id="2.7.11.1"/>
    </reaction>
</comment>
<keyword evidence="2" id="KW-0723">Serine/threonine-protein kinase</keyword>
<dbReference type="EC" id="2.7.11.1" evidence="1"/>
<evidence type="ECO:0000256" key="6">
    <source>
        <dbReference type="ARBA" id="ARBA00022840"/>
    </source>
</evidence>